<keyword evidence="3" id="KW-1003">Cell membrane</keyword>
<evidence type="ECO:0000256" key="2">
    <source>
        <dbReference type="ARBA" id="ARBA00006474"/>
    </source>
</evidence>
<name>A0A1I6YMR8_9FLAO</name>
<dbReference type="InterPro" id="IPR036390">
    <property type="entry name" value="WH_DNA-bd_sf"/>
</dbReference>
<evidence type="ECO:0000259" key="16">
    <source>
        <dbReference type="PROSITE" id="PS50901"/>
    </source>
</evidence>
<feature type="compositionally biased region" description="Acidic residues" evidence="14">
    <location>
        <begin position="318"/>
        <end position="338"/>
    </location>
</feature>
<dbReference type="Proteomes" id="UP000236454">
    <property type="component" value="Unassembled WGS sequence"/>
</dbReference>
<dbReference type="Pfam" id="PF09397">
    <property type="entry name" value="FtsK_gamma"/>
    <property type="match status" value="1"/>
</dbReference>
<dbReference type="Pfam" id="PF17854">
    <property type="entry name" value="FtsK_alpha"/>
    <property type="match status" value="1"/>
</dbReference>
<evidence type="ECO:0000256" key="8">
    <source>
        <dbReference type="ARBA" id="ARBA00022840"/>
    </source>
</evidence>
<dbReference type="SUPFAM" id="SSF52540">
    <property type="entry name" value="P-loop containing nucleoside triphosphate hydrolases"/>
    <property type="match status" value="1"/>
</dbReference>
<dbReference type="STRING" id="477690.SAMN05216474_1027"/>
<dbReference type="InterPro" id="IPR036259">
    <property type="entry name" value="MFS_trans_sf"/>
</dbReference>
<evidence type="ECO:0000256" key="4">
    <source>
        <dbReference type="ARBA" id="ARBA00022618"/>
    </source>
</evidence>
<dbReference type="InterPro" id="IPR018541">
    <property type="entry name" value="Ftsk_gamma"/>
</dbReference>
<keyword evidence="18" id="KW-1185">Reference proteome</keyword>
<feature type="transmembrane region" description="Helical" evidence="15">
    <location>
        <begin position="184"/>
        <end position="206"/>
    </location>
</feature>
<feature type="region of interest" description="Disordered" evidence="14">
    <location>
        <begin position="251"/>
        <end position="339"/>
    </location>
</feature>
<dbReference type="InterPro" id="IPR041027">
    <property type="entry name" value="FtsK_alpha"/>
</dbReference>
<keyword evidence="8 13" id="KW-0067">ATP-binding</keyword>
<feature type="transmembrane region" description="Helical" evidence="15">
    <location>
        <begin position="146"/>
        <end position="164"/>
    </location>
</feature>
<feature type="transmembrane region" description="Helical" evidence="15">
    <location>
        <begin position="113"/>
        <end position="134"/>
    </location>
</feature>
<evidence type="ECO:0000256" key="12">
    <source>
        <dbReference type="ARBA" id="ARBA00023306"/>
    </source>
</evidence>
<keyword evidence="11 15" id="KW-0472">Membrane</keyword>
<evidence type="ECO:0000256" key="6">
    <source>
        <dbReference type="ARBA" id="ARBA00022741"/>
    </source>
</evidence>
<sequence>MAKGNVLKSRSTDTKEKKKKGNSSSSKGLNPFSKLSTKLDKKKSKRITGGILLLLSVYCFIAFLSYLLTWKLDQDQVMNKNLFTYMFEDLSEPTANWLGRFGAWISHLFIYKWFGLASFGFCFMFFLYSMRLLFNVSLLPLKRSTIITTVSMVWFAIFLGFFANKVSYLGGAFGYFINSWLDQNFGAFGAFLFITLLLFIAVVVLFNPDFNKIMQMIGLDEILKGRKDKEEKVQTANNVTPTDIHAVNTITDEEIEKEPEPQEVDFSEDEDEDVTEEDLNFTVKKQEEQESESTFEVDDSFEIEEPQEESSTVSAASDENEEDDEFSVEVAEEEEELSDKELNDLAEKFGDYDPKLDLSNYQLPSIDLLNAYGTGKISVDKEELEANKNKIVETLSHYKIEISKIKATIGPTVTLYEIIPAPGVRISKIKNLEDDIALSLAALGIRIIAPIPGKGTIGIEVPNSKPEMVSMRSLIASEKFQNSDAELPVVMGKTITNETYTFDLAKMPHLLVAGATGQGKSVGLNAILVSLLYKKHPAQVKFVLVDPKKVELTLYNKIERHFLAKLPGEEEPIITDTSKVVNTLNSLCIEMDDRYELLKDAQVRNIKEYNAKFIKRKLNPEKGHRYLPYIVVLIDEFADLIMTAGKEVEHPIARIAQLARAIGIHLIVATQRPSVNVITGMIKANFPARIAFRVLSKIDSRTILDGSGADQLIGKGDMLISTGSDTFRLQCGFVDTPEVEDICDFIGNQRAYPEALLLPEYEGEGSEGGSDADLDDLDANFVEAARIVVIHQQGSASLLQRKLKLGYNRAGRLVDQLEAHNIVGPFKGSKAREVMYSDEASLEEYLSTKGLL</sequence>
<accession>A0A1I6YMR8</accession>
<dbReference type="InterPro" id="IPR050206">
    <property type="entry name" value="FtsK/SpoIIIE/SftA"/>
</dbReference>
<dbReference type="OrthoDB" id="9807790at2"/>
<feature type="transmembrane region" description="Helical" evidence="15">
    <location>
        <begin position="47"/>
        <end position="68"/>
    </location>
</feature>
<dbReference type="InterPro" id="IPR027417">
    <property type="entry name" value="P-loop_NTPase"/>
</dbReference>
<feature type="compositionally biased region" description="Acidic residues" evidence="14">
    <location>
        <begin position="289"/>
        <end position="308"/>
    </location>
</feature>
<keyword evidence="7" id="KW-0159">Chromosome partition</keyword>
<dbReference type="Pfam" id="PF13491">
    <property type="entry name" value="FtsK_4TM"/>
    <property type="match status" value="1"/>
</dbReference>
<dbReference type="PROSITE" id="PS50901">
    <property type="entry name" value="FTSK"/>
    <property type="match status" value="1"/>
</dbReference>
<dbReference type="SUPFAM" id="SSF46785">
    <property type="entry name" value="Winged helix' DNA-binding domain"/>
    <property type="match status" value="1"/>
</dbReference>
<dbReference type="PANTHER" id="PTHR22683">
    <property type="entry name" value="SPORULATION PROTEIN RELATED"/>
    <property type="match status" value="1"/>
</dbReference>
<dbReference type="SUPFAM" id="SSF103473">
    <property type="entry name" value="MFS general substrate transporter"/>
    <property type="match status" value="1"/>
</dbReference>
<dbReference type="InterPro" id="IPR036388">
    <property type="entry name" value="WH-like_DNA-bd_sf"/>
</dbReference>
<protein>
    <submittedName>
        <fullName evidence="17">DNA segregation ATPase FtsK/SpoIIIE, S-DNA-T family</fullName>
    </submittedName>
</protein>
<keyword evidence="6 13" id="KW-0547">Nucleotide-binding</keyword>
<dbReference type="Pfam" id="PF01580">
    <property type="entry name" value="FtsK_SpoIIIE"/>
    <property type="match status" value="1"/>
</dbReference>
<feature type="binding site" evidence="13">
    <location>
        <begin position="514"/>
        <end position="521"/>
    </location>
    <ligand>
        <name>ATP</name>
        <dbReference type="ChEBI" id="CHEBI:30616"/>
    </ligand>
</feature>
<evidence type="ECO:0000256" key="14">
    <source>
        <dbReference type="SAM" id="MobiDB-lite"/>
    </source>
</evidence>
<dbReference type="InterPro" id="IPR002543">
    <property type="entry name" value="FtsK_dom"/>
</dbReference>
<dbReference type="PANTHER" id="PTHR22683:SF41">
    <property type="entry name" value="DNA TRANSLOCASE FTSK"/>
    <property type="match status" value="1"/>
</dbReference>
<dbReference type="CDD" id="cd01127">
    <property type="entry name" value="TrwB_TraG_TraD_VirD4"/>
    <property type="match status" value="1"/>
</dbReference>
<dbReference type="GO" id="GO:0007059">
    <property type="term" value="P:chromosome segregation"/>
    <property type="evidence" value="ECO:0007669"/>
    <property type="project" value="UniProtKB-KW"/>
</dbReference>
<dbReference type="EMBL" id="FPAS01000001">
    <property type="protein sequence ID" value="SFT51727.1"/>
    <property type="molecule type" value="Genomic_DNA"/>
</dbReference>
<evidence type="ECO:0000256" key="13">
    <source>
        <dbReference type="PROSITE-ProRule" id="PRU00289"/>
    </source>
</evidence>
<proteinExistence type="inferred from homology"/>
<dbReference type="InterPro" id="IPR025199">
    <property type="entry name" value="FtsK_4TM"/>
</dbReference>
<keyword evidence="10" id="KW-0238">DNA-binding</keyword>
<organism evidence="17 18">
    <name type="scientific">Lishizhenia tianjinensis</name>
    <dbReference type="NCBI Taxonomy" id="477690"/>
    <lineage>
        <taxon>Bacteria</taxon>
        <taxon>Pseudomonadati</taxon>
        <taxon>Bacteroidota</taxon>
        <taxon>Flavobacteriia</taxon>
        <taxon>Flavobacteriales</taxon>
        <taxon>Crocinitomicaceae</taxon>
        <taxon>Lishizhenia</taxon>
    </lineage>
</organism>
<gene>
    <name evidence="17" type="ORF">SAMN05216474_1027</name>
</gene>
<dbReference type="RefSeq" id="WP_090247117.1">
    <property type="nucleotide sequence ID" value="NZ_FPAS01000001.1"/>
</dbReference>
<dbReference type="Gene3D" id="1.10.10.10">
    <property type="entry name" value="Winged helix-like DNA-binding domain superfamily/Winged helix DNA-binding domain"/>
    <property type="match status" value="1"/>
</dbReference>
<evidence type="ECO:0000256" key="10">
    <source>
        <dbReference type="ARBA" id="ARBA00023125"/>
    </source>
</evidence>
<evidence type="ECO:0000313" key="18">
    <source>
        <dbReference type="Proteomes" id="UP000236454"/>
    </source>
</evidence>
<dbReference type="AlphaFoldDB" id="A0A1I6YMR8"/>
<comment type="similarity">
    <text evidence="2">Belongs to the FtsK/SpoIIIE/SftA family.</text>
</comment>
<evidence type="ECO:0000256" key="11">
    <source>
        <dbReference type="ARBA" id="ARBA00023136"/>
    </source>
</evidence>
<reference evidence="17 18" key="1">
    <citation type="submission" date="2016-10" db="EMBL/GenBank/DDBJ databases">
        <authorList>
            <person name="de Groot N.N."/>
        </authorList>
    </citation>
    <scope>NUCLEOTIDE SEQUENCE [LARGE SCALE GENOMIC DNA]</scope>
    <source>
        <strain evidence="17 18">CGMCC 1.7005</strain>
    </source>
</reference>
<keyword evidence="12" id="KW-0131">Cell cycle</keyword>
<dbReference type="GO" id="GO:0051301">
    <property type="term" value="P:cell division"/>
    <property type="evidence" value="ECO:0007669"/>
    <property type="project" value="UniProtKB-KW"/>
</dbReference>
<comment type="subcellular location">
    <subcellularLocation>
        <location evidence="1">Cell membrane</location>
        <topology evidence="1">Multi-pass membrane protein</topology>
    </subcellularLocation>
</comment>
<evidence type="ECO:0000256" key="3">
    <source>
        <dbReference type="ARBA" id="ARBA00022475"/>
    </source>
</evidence>
<evidence type="ECO:0000256" key="1">
    <source>
        <dbReference type="ARBA" id="ARBA00004651"/>
    </source>
</evidence>
<keyword evidence="5 15" id="KW-0812">Transmembrane</keyword>
<feature type="compositionally biased region" description="Acidic residues" evidence="14">
    <location>
        <begin position="251"/>
        <end position="279"/>
    </location>
</feature>
<feature type="domain" description="FtsK" evidence="16">
    <location>
        <begin position="497"/>
        <end position="701"/>
    </location>
</feature>
<dbReference type="Gene3D" id="3.40.50.300">
    <property type="entry name" value="P-loop containing nucleotide triphosphate hydrolases"/>
    <property type="match status" value="1"/>
</dbReference>
<evidence type="ECO:0000256" key="5">
    <source>
        <dbReference type="ARBA" id="ARBA00022692"/>
    </source>
</evidence>
<feature type="region of interest" description="Disordered" evidence="14">
    <location>
        <begin position="1"/>
        <end position="30"/>
    </location>
</feature>
<evidence type="ECO:0000256" key="15">
    <source>
        <dbReference type="SAM" id="Phobius"/>
    </source>
</evidence>
<keyword evidence="9 15" id="KW-1133">Transmembrane helix</keyword>
<dbReference type="GO" id="GO:0003677">
    <property type="term" value="F:DNA binding"/>
    <property type="evidence" value="ECO:0007669"/>
    <property type="project" value="UniProtKB-KW"/>
</dbReference>
<evidence type="ECO:0000256" key="7">
    <source>
        <dbReference type="ARBA" id="ARBA00022829"/>
    </source>
</evidence>
<dbReference type="Gene3D" id="3.30.980.40">
    <property type="match status" value="1"/>
</dbReference>
<dbReference type="GO" id="GO:0005524">
    <property type="term" value="F:ATP binding"/>
    <property type="evidence" value="ECO:0007669"/>
    <property type="project" value="UniProtKB-UniRule"/>
</dbReference>
<dbReference type="SMART" id="SM00843">
    <property type="entry name" value="Ftsk_gamma"/>
    <property type="match status" value="1"/>
</dbReference>
<dbReference type="GO" id="GO:0005886">
    <property type="term" value="C:plasma membrane"/>
    <property type="evidence" value="ECO:0007669"/>
    <property type="project" value="UniProtKB-SubCell"/>
</dbReference>
<evidence type="ECO:0000256" key="9">
    <source>
        <dbReference type="ARBA" id="ARBA00022989"/>
    </source>
</evidence>
<evidence type="ECO:0000313" key="17">
    <source>
        <dbReference type="EMBL" id="SFT51727.1"/>
    </source>
</evidence>
<keyword evidence="4" id="KW-0132">Cell division</keyword>